<keyword evidence="8" id="KW-1133">Transmembrane helix</keyword>
<evidence type="ECO:0000259" key="14">
    <source>
        <dbReference type="Pfam" id="PF05223"/>
    </source>
</evidence>
<feature type="domain" description="Penicillin-binding protein transpeptidase" evidence="12">
    <location>
        <begin position="371"/>
        <end position="698"/>
    </location>
</feature>
<keyword evidence="16" id="KW-1185">Reference proteome</keyword>
<dbReference type="GO" id="GO:0009252">
    <property type="term" value="P:peptidoglycan biosynthetic process"/>
    <property type="evidence" value="ECO:0007669"/>
    <property type="project" value="UniProtKB-KW"/>
</dbReference>
<comment type="similarity">
    <text evidence="3">Belongs to the transpeptidase family.</text>
</comment>
<keyword evidence="7" id="KW-0573">Peptidoglycan synthesis</keyword>
<evidence type="ECO:0000256" key="2">
    <source>
        <dbReference type="ARBA" id="ARBA00004236"/>
    </source>
</evidence>
<comment type="subcellular location">
    <subcellularLocation>
        <location evidence="2">Cell membrane</location>
    </subcellularLocation>
    <subcellularLocation>
        <location evidence="1">Membrane</location>
        <topology evidence="1">Single-pass membrane protein</topology>
    </subcellularLocation>
</comment>
<feature type="compositionally biased region" description="Pro residues" evidence="11">
    <location>
        <begin position="730"/>
        <end position="748"/>
    </location>
</feature>
<evidence type="ECO:0000259" key="12">
    <source>
        <dbReference type="Pfam" id="PF00905"/>
    </source>
</evidence>
<dbReference type="GO" id="GO:0005886">
    <property type="term" value="C:plasma membrane"/>
    <property type="evidence" value="ECO:0007669"/>
    <property type="project" value="UniProtKB-SubCell"/>
</dbReference>
<evidence type="ECO:0000256" key="3">
    <source>
        <dbReference type="ARBA" id="ARBA00007171"/>
    </source>
</evidence>
<dbReference type="EMBL" id="LGKO01000005">
    <property type="protein sequence ID" value="KPL82468.1"/>
    <property type="molecule type" value="Genomic_DNA"/>
</dbReference>
<dbReference type="InterPro" id="IPR001460">
    <property type="entry name" value="PCN-bd_Tpept"/>
</dbReference>
<dbReference type="GO" id="GO:0071555">
    <property type="term" value="P:cell wall organization"/>
    <property type="evidence" value="ECO:0007669"/>
    <property type="project" value="UniProtKB-KW"/>
</dbReference>
<dbReference type="GO" id="GO:0071972">
    <property type="term" value="F:peptidoglycan L,D-transpeptidase activity"/>
    <property type="evidence" value="ECO:0007669"/>
    <property type="project" value="TreeGrafter"/>
</dbReference>
<dbReference type="GO" id="GO:0008360">
    <property type="term" value="P:regulation of cell shape"/>
    <property type="evidence" value="ECO:0007669"/>
    <property type="project" value="UniProtKB-KW"/>
</dbReference>
<evidence type="ECO:0000256" key="7">
    <source>
        <dbReference type="ARBA" id="ARBA00022984"/>
    </source>
</evidence>
<dbReference type="Gene3D" id="3.10.450.100">
    <property type="entry name" value="NTF2-like, domain 1"/>
    <property type="match status" value="1"/>
</dbReference>
<protein>
    <recommendedName>
        <fullName evidence="17">Penicillin-binding protein</fullName>
    </recommendedName>
</protein>
<evidence type="ECO:0000313" key="16">
    <source>
        <dbReference type="Proteomes" id="UP000050544"/>
    </source>
</evidence>
<evidence type="ECO:0000256" key="1">
    <source>
        <dbReference type="ARBA" id="ARBA00004167"/>
    </source>
</evidence>
<evidence type="ECO:0000259" key="13">
    <source>
        <dbReference type="Pfam" id="PF03717"/>
    </source>
</evidence>
<dbReference type="PATRIC" id="fig|869279.4.peg.1606"/>
<sequence>MTKPRAWILLILIAIWLLGACRPDLGAPASTPTLPNLGDPVVNITSVPDVRAAAEAFLAAWKAEDYAGMYALLTRLSQDAMSEEAFAQRYRDVAATMSLSGLDYAILSTLTNPTNAQVAYQVTFHTVLLGDLSREMVMNLVLQDGAWRVQWEDGMILPELRGGNRLMMDITIPARGNIYDSRGNALAAQTDAVALGIIPGQIDPEQEGTLLTELASLTGLNPDYIRSLYQYAAPDWYIPVGDVSAQAVQRRYSVLSNLSGLVMRTYNTRYYFDSAAPHVTGYVQPIPAEALEEYKRKGYRGDERVGMAGLEQWGEAYLAGQRGAALYVVDAQGNILTRLGQRDAQPAYSIYTTLDKDFQVQVQKAIEGFRGAIVVLERDTGRILALASSPSFDPNLFDPNNYNSGWLLNQVFDANTTPLLNRATQSAYPLGSVFKIITMAAALESGLFTADSIYECGHTFTEIPGLTLYDWTYEKEKPPSGTLTLPEGLMRSCNPWFYHIGLELYRQNRPQDVSNMARAFGLGRPTGIEQLPEVAGNIPDPTGENDAVQLAIGQGAMLVTPLQVADFIAAVGNGGTLYRPQVVEKITNPDGESVYAFKPEVRGQLPVSPENLKIIQDAMRSVVSNPRGTAHYAMIGLQIPIYGKTGTATNPAGKPHAWFAGYTDAKRSDKPDIAVVVLVENGGEGSEVAAPIFRRVIEDYFYGRPLRLYPWEASLYVTRTPTPLYTQTPTPTPVPTETPLPPEETPTP</sequence>
<dbReference type="Pfam" id="PF03717">
    <property type="entry name" value="PBP_dimer"/>
    <property type="match status" value="1"/>
</dbReference>
<dbReference type="InterPro" id="IPR050515">
    <property type="entry name" value="Beta-lactam/transpept"/>
</dbReference>
<feature type="domain" description="Penicillin-binding protein dimerisation" evidence="13">
    <location>
        <begin position="173"/>
        <end position="338"/>
    </location>
</feature>
<evidence type="ECO:0000256" key="8">
    <source>
        <dbReference type="ARBA" id="ARBA00022989"/>
    </source>
</evidence>
<feature type="region of interest" description="Disordered" evidence="11">
    <location>
        <begin position="722"/>
        <end position="748"/>
    </location>
</feature>
<dbReference type="Gene3D" id="3.90.1310.10">
    <property type="entry name" value="Penicillin-binding protein 2a (Domain 2)"/>
    <property type="match status" value="1"/>
</dbReference>
<accession>A0A0P6XG99</accession>
<keyword evidence="10" id="KW-0961">Cell wall biogenesis/degradation</keyword>
<dbReference type="RefSeq" id="WP_054521961.1">
    <property type="nucleotide sequence ID" value="NZ_LGKO01000005.1"/>
</dbReference>
<feature type="domain" description="NTF2-like N-terminal transpeptidase" evidence="14">
    <location>
        <begin position="52"/>
        <end position="162"/>
    </location>
</feature>
<evidence type="ECO:0000256" key="11">
    <source>
        <dbReference type="SAM" id="MobiDB-lite"/>
    </source>
</evidence>
<dbReference type="Pfam" id="PF05223">
    <property type="entry name" value="MecA_N"/>
    <property type="match status" value="1"/>
</dbReference>
<evidence type="ECO:0000256" key="4">
    <source>
        <dbReference type="ARBA" id="ARBA00022475"/>
    </source>
</evidence>
<dbReference type="InterPro" id="IPR012338">
    <property type="entry name" value="Beta-lactam/transpept-like"/>
</dbReference>
<evidence type="ECO:0000256" key="5">
    <source>
        <dbReference type="ARBA" id="ARBA00022692"/>
    </source>
</evidence>
<keyword evidence="5" id="KW-0812">Transmembrane</keyword>
<comment type="caution">
    <text evidence="15">The sequence shown here is derived from an EMBL/GenBank/DDBJ whole genome shotgun (WGS) entry which is preliminary data.</text>
</comment>
<dbReference type="PROSITE" id="PS51257">
    <property type="entry name" value="PROKAR_LIPOPROTEIN"/>
    <property type="match status" value="1"/>
</dbReference>
<dbReference type="GO" id="GO:0046677">
    <property type="term" value="P:response to antibiotic"/>
    <property type="evidence" value="ECO:0007669"/>
    <property type="project" value="InterPro"/>
</dbReference>
<evidence type="ECO:0000256" key="6">
    <source>
        <dbReference type="ARBA" id="ARBA00022960"/>
    </source>
</evidence>
<dbReference type="Gene3D" id="3.40.710.10">
    <property type="entry name" value="DD-peptidase/beta-lactamase superfamily"/>
    <property type="match status" value="1"/>
</dbReference>
<dbReference type="GO" id="GO:0008658">
    <property type="term" value="F:penicillin binding"/>
    <property type="evidence" value="ECO:0007669"/>
    <property type="project" value="InterPro"/>
</dbReference>
<dbReference type="SUPFAM" id="SSF56519">
    <property type="entry name" value="Penicillin binding protein dimerisation domain"/>
    <property type="match status" value="1"/>
</dbReference>
<evidence type="ECO:0000256" key="10">
    <source>
        <dbReference type="ARBA" id="ARBA00023316"/>
    </source>
</evidence>
<dbReference type="OrthoDB" id="9770103at2"/>
<evidence type="ECO:0008006" key="17">
    <source>
        <dbReference type="Google" id="ProtNLM"/>
    </source>
</evidence>
<dbReference type="InterPro" id="IPR036138">
    <property type="entry name" value="PBP_dimer_sf"/>
</dbReference>
<dbReference type="Gene3D" id="3.30.1390.30">
    <property type="entry name" value="Penicillin-binding protein 2a, domain 3"/>
    <property type="match status" value="1"/>
</dbReference>
<dbReference type="Proteomes" id="UP000050544">
    <property type="component" value="Unassembled WGS sequence"/>
</dbReference>
<keyword evidence="4" id="KW-1003">Cell membrane</keyword>
<dbReference type="PANTHER" id="PTHR30627">
    <property type="entry name" value="PEPTIDOGLYCAN D,D-TRANSPEPTIDASE"/>
    <property type="match status" value="1"/>
</dbReference>
<dbReference type="InterPro" id="IPR005311">
    <property type="entry name" value="PBP_dimer"/>
</dbReference>
<evidence type="ECO:0000313" key="15">
    <source>
        <dbReference type="EMBL" id="KPL82468.1"/>
    </source>
</evidence>
<dbReference type="SUPFAM" id="SSF54427">
    <property type="entry name" value="NTF2-like"/>
    <property type="match status" value="1"/>
</dbReference>
<dbReference type="AlphaFoldDB" id="A0A0P6XG99"/>
<reference evidence="15 16" key="1">
    <citation type="submission" date="2015-07" db="EMBL/GenBank/DDBJ databases">
        <title>Whole genome sequence of Thermanaerothrix daxensis DSM 23592.</title>
        <authorList>
            <person name="Hemp J."/>
            <person name="Ward L.M."/>
            <person name="Pace L.A."/>
            <person name="Fischer W.W."/>
        </authorList>
    </citation>
    <scope>NUCLEOTIDE SEQUENCE [LARGE SCALE GENOMIC DNA]</scope>
    <source>
        <strain evidence="15 16">GNS-1</strain>
    </source>
</reference>
<keyword evidence="9" id="KW-0472">Membrane</keyword>
<dbReference type="PANTHER" id="PTHR30627:SF2">
    <property type="entry name" value="PEPTIDOGLYCAN D,D-TRANSPEPTIDASE MRDA"/>
    <property type="match status" value="1"/>
</dbReference>
<dbReference type="InterPro" id="IPR007887">
    <property type="entry name" value="MecA_N"/>
</dbReference>
<proteinExistence type="inferred from homology"/>
<keyword evidence="6" id="KW-0133">Cell shape</keyword>
<gene>
    <name evidence="15" type="ORF">SE15_09975</name>
</gene>
<dbReference type="InterPro" id="IPR032710">
    <property type="entry name" value="NTF2-like_dom_sf"/>
</dbReference>
<dbReference type="SUPFAM" id="SSF56601">
    <property type="entry name" value="beta-lactamase/transpeptidase-like"/>
    <property type="match status" value="1"/>
</dbReference>
<organism evidence="15 16">
    <name type="scientific">Thermanaerothrix daxensis</name>
    <dbReference type="NCBI Taxonomy" id="869279"/>
    <lineage>
        <taxon>Bacteria</taxon>
        <taxon>Bacillati</taxon>
        <taxon>Chloroflexota</taxon>
        <taxon>Anaerolineae</taxon>
        <taxon>Anaerolineales</taxon>
        <taxon>Anaerolineaceae</taxon>
        <taxon>Thermanaerothrix</taxon>
    </lineage>
</organism>
<dbReference type="STRING" id="869279.SE15_09975"/>
<name>A0A0P6XG99_9CHLR</name>
<evidence type="ECO:0000256" key="9">
    <source>
        <dbReference type="ARBA" id="ARBA00023136"/>
    </source>
</evidence>
<dbReference type="Pfam" id="PF00905">
    <property type="entry name" value="Transpeptidase"/>
    <property type="match status" value="1"/>
</dbReference>